<evidence type="ECO:0000313" key="3">
    <source>
        <dbReference type="Proteomes" id="UP001189429"/>
    </source>
</evidence>
<feature type="region of interest" description="Disordered" evidence="1">
    <location>
        <begin position="99"/>
        <end position="118"/>
    </location>
</feature>
<organism evidence="2 3">
    <name type="scientific">Prorocentrum cordatum</name>
    <dbReference type="NCBI Taxonomy" id="2364126"/>
    <lineage>
        <taxon>Eukaryota</taxon>
        <taxon>Sar</taxon>
        <taxon>Alveolata</taxon>
        <taxon>Dinophyceae</taxon>
        <taxon>Prorocentrales</taxon>
        <taxon>Prorocentraceae</taxon>
        <taxon>Prorocentrum</taxon>
    </lineage>
</organism>
<keyword evidence="3" id="KW-1185">Reference proteome</keyword>
<protein>
    <submittedName>
        <fullName evidence="2">Uncharacterized protein</fullName>
    </submittedName>
</protein>
<evidence type="ECO:0000313" key="2">
    <source>
        <dbReference type="EMBL" id="CAK0884222.1"/>
    </source>
</evidence>
<name>A0ABN9WEN2_9DINO</name>
<dbReference type="Proteomes" id="UP001189429">
    <property type="component" value="Unassembled WGS sequence"/>
</dbReference>
<gene>
    <name evidence="2" type="ORF">PCOR1329_LOCUS66220</name>
</gene>
<feature type="non-terminal residue" evidence="2">
    <location>
        <position position="480"/>
    </location>
</feature>
<accession>A0ABN9WEN2</accession>
<feature type="compositionally biased region" description="Low complexity" evidence="1">
    <location>
        <begin position="107"/>
        <end position="116"/>
    </location>
</feature>
<sequence length="480" mass="51771">MCLIDGVQGEAVLGSDFCAAHGATAASSATTAPAAAAVNMHVDQSTGATQDVADLQMNGTENPGVTQALAEIDAIEVDEETIVRSAAAAHAAGSAAAAAPPAPVPAAAPADAVGPPGLEGRSPREILLQNWVDNEVLHHFELVHSSLPASDAHGPQSIPVKLPQDYSELVSILTRLGYNVSVISLSSAQGWLQDDAAKARTLLDAFIAAAPRCEEALPMIFKERWKIKPDRLCLYRELGLEGNEELWGRLADRVPVLWTPEDKNAQTRLRSSLLRRVADQPRPVTVIMISTIPLTTGLNNITNITDICSFPLLSERWVPLVKDADFIPFPFEHHGLSTFSLRLNNGRCLPRVVNMTPPFQADAARAVTFDMLVDDLQGLIALLSHPLMVGATPRAHRKSHLSIQGVPRLALDVIFPGHLIHFDLLATLRELRRSHLPSTTFFGLKDLAADVDTFILECNGPGAFHHYWALCFQMSALSAT</sequence>
<dbReference type="EMBL" id="CAUYUJ010018516">
    <property type="protein sequence ID" value="CAK0884222.1"/>
    <property type="molecule type" value="Genomic_DNA"/>
</dbReference>
<evidence type="ECO:0000256" key="1">
    <source>
        <dbReference type="SAM" id="MobiDB-lite"/>
    </source>
</evidence>
<comment type="caution">
    <text evidence="2">The sequence shown here is derived from an EMBL/GenBank/DDBJ whole genome shotgun (WGS) entry which is preliminary data.</text>
</comment>
<reference evidence="2" key="1">
    <citation type="submission" date="2023-10" db="EMBL/GenBank/DDBJ databases">
        <authorList>
            <person name="Chen Y."/>
            <person name="Shah S."/>
            <person name="Dougan E. K."/>
            <person name="Thang M."/>
            <person name="Chan C."/>
        </authorList>
    </citation>
    <scope>NUCLEOTIDE SEQUENCE [LARGE SCALE GENOMIC DNA]</scope>
</reference>
<proteinExistence type="predicted"/>